<dbReference type="KEGG" id="vg:26640669"/>
<keyword evidence="2" id="KW-1185">Reference proteome</keyword>
<evidence type="ECO:0000313" key="2">
    <source>
        <dbReference type="Proteomes" id="UP000201432"/>
    </source>
</evidence>
<reference evidence="1" key="1">
    <citation type="submission" date="2018-02" db="EMBL/GenBank/DDBJ databases">
        <authorList>
            <person name="Karuturi S."/>
            <person name="Chitta P."/>
            <person name="Kapyur S.N."/>
            <person name="Kettlewell J.M."/>
            <person name="Anderson J."/>
            <person name="Padolina J."/>
            <person name="Johnson A."/>
            <person name="Serrano M.G."/>
            <person name="Buck G."/>
            <person name="Lee V."/>
            <person name="Wang Y."/>
            <person name="Carvalho R."/>
            <person name="Voegtly L."/>
            <person name="Shi R."/>
            <person name="Duckworth R."/>
            <person name="Loviza R."/>
            <person name="Walstead R."/>
            <person name="Shah Z."/>
            <person name="Kiflezghi M."/>
            <person name="Wade K."/>
            <person name="Hughes L.E."/>
            <person name="Bradley K.W."/>
            <person name="Asai D.J."/>
            <person name="Bowman C.A."/>
            <person name="Russell D.A."/>
            <person name="Pope W.H."/>
            <person name="Jacobs-Sera D."/>
            <person name="Hendrix R.W."/>
            <person name="Hatfull G.F."/>
        </authorList>
    </citation>
    <scope>NUCLEOTIDE SEQUENCE</scope>
</reference>
<proteinExistence type="predicted"/>
<dbReference type="OrthoDB" id="6179at10239"/>
<sequence length="277" mass="31090">MAGFVINGVVFGNEWDEDQAIDAYAYKLNLDTLEGVDLDIRPATVREVLADVYGEDWATTDYRKNSLSHVVDVFWNEEGYQALAPSQIVINNTMGYDVHGYADVADIANYRELRERWSDCEALTDGPYSGSRHIGLELDKEAPADLIEVLEALEDYPVLDDQLYSEVEQETMLDHWEGYGRYDTYDAVAKAIGADHRSDLTDYACDLIDTLVWEGVVDYGCGGGYPTMIDSSMCDFGTEYVAEWIKARLGLVLYVKTNNGYGEGRDVFLNRNNLVSA</sequence>
<accession>A0A0N9SU04</accession>
<dbReference type="EMBL" id="KT438501">
    <property type="protein sequence ID" value="ALH46935.1"/>
    <property type="molecule type" value="Genomic_DNA"/>
</dbReference>
<dbReference type="RefSeq" id="YP_009214355.1">
    <property type="nucleotide sequence ID" value="NC_028960.2"/>
</dbReference>
<evidence type="ECO:0000313" key="1">
    <source>
        <dbReference type="EMBL" id="ALH46935.1"/>
    </source>
</evidence>
<dbReference type="GeneID" id="26640669"/>
<gene>
    <name evidence="1" type="primary">83</name>
    <name evidence="1" type="ORF">SEA_THEIA_83</name>
</gene>
<dbReference type="Proteomes" id="UP000201432">
    <property type="component" value="Segment"/>
</dbReference>
<organism evidence="1 2">
    <name type="scientific">Mycobacterium phage Theia</name>
    <dbReference type="NCBI Taxonomy" id="1718172"/>
    <lineage>
        <taxon>Viruses</taxon>
        <taxon>Duplodnaviria</taxon>
        <taxon>Heunggongvirae</taxon>
        <taxon>Uroviricota</taxon>
        <taxon>Caudoviricetes</taxon>
        <taxon>Benedictvirus</taxon>
        <taxon>Benedictvirus theia</taxon>
    </lineage>
</organism>
<protein>
    <submittedName>
        <fullName evidence="1">Uncharacterized protein</fullName>
    </submittedName>
</protein>
<name>A0A0N9SU04_9CAUD</name>